<evidence type="ECO:0000256" key="7">
    <source>
        <dbReference type="RuleBase" id="RU003835"/>
    </source>
</evidence>
<dbReference type="OrthoDB" id="9802453at2"/>
<keyword evidence="5 6" id="KW-0067">ATP-binding</keyword>
<dbReference type="Proteomes" id="UP000032544">
    <property type="component" value="Unassembled WGS sequence"/>
</dbReference>
<reference evidence="8 9" key="1">
    <citation type="submission" date="2014-09" db="EMBL/GenBank/DDBJ databases">
        <title>Draft Genome Sequence of Draconibacterium sp. JN14CK-3.</title>
        <authorList>
            <person name="Dong C."/>
            <person name="Lai Q."/>
            <person name="Shao Z."/>
        </authorList>
    </citation>
    <scope>NUCLEOTIDE SEQUENCE [LARGE SCALE GENOMIC DNA]</scope>
    <source>
        <strain evidence="8 9">JN14CK-3</strain>
    </source>
</reference>
<evidence type="ECO:0000313" key="8">
    <source>
        <dbReference type="EMBL" id="KJF42601.1"/>
    </source>
</evidence>
<proteinExistence type="inferred from homology"/>
<dbReference type="STRING" id="1544798.LH29_18830"/>
<comment type="function">
    <text evidence="6">Catalyzes the formation of acetyl phosphate from acetate and ATP. Can also catalyze the reverse reaction.</text>
</comment>
<comment type="cofactor">
    <cofactor evidence="6">
        <name>Mg(2+)</name>
        <dbReference type="ChEBI" id="CHEBI:18420"/>
    </cofactor>
    <cofactor evidence="6">
        <name>Mn(2+)</name>
        <dbReference type="ChEBI" id="CHEBI:29035"/>
    </cofactor>
    <text evidence="6">Mg(2+). Can also accept Mn(2+).</text>
</comment>
<comment type="catalytic activity">
    <reaction evidence="6">
        <text>acetate + ATP = acetyl phosphate + ADP</text>
        <dbReference type="Rhea" id="RHEA:11352"/>
        <dbReference type="ChEBI" id="CHEBI:22191"/>
        <dbReference type="ChEBI" id="CHEBI:30089"/>
        <dbReference type="ChEBI" id="CHEBI:30616"/>
        <dbReference type="ChEBI" id="CHEBI:456216"/>
        <dbReference type="EC" id="2.7.2.1"/>
    </reaction>
</comment>
<dbReference type="AlphaFoldDB" id="A0A0D8J7W3"/>
<keyword evidence="9" id="KW-1185">Reference proteome</keyword>
<keyword evidence="6" id="KW-0460">Magnesium</keyword>
<dbReference type="PROSITE" id="PS01076">
    <property type="entry name" value="ACETATE_KINASE_2"/>
    <property type="match status" value="1"/>
</dbReference>
<dbReference type="PANTHER" id="PTHR21060:SF15">
    <property type="entry name" value="ACETATE KINASE-RELATED"/>
    <property type="match status" value="1"/>
</dbReference>
<keyword evidence="6" id="KW-0963">Cytoplasm</keyword>
<dbReference type="PROSITE" id="PS01075">
    <property type="entry name" value="ACETATE_KINASE_1"/>
    <property type="match status" value="1"/>
</dbReference>
<feature type="binding site" evidence="6">
    <location>
        <position position="94"/>
    </location>
    <ligand>
        <name>substrate</name>
    </ligand>
</feature>
<dbReference type="RefSeq" id="WP_045032433.1">
    <property type="nucleotide sequence ID" value="NZ_JRHC01000005.1"/>
</dbReference>
<sequence length="398" mass="43804">MNILVINAGSSSIKYQLIDMNTEMPLSSGIVERIGLEMGLIKHKTFLNGSEEKTVEEFPIPDHGVGLKRVAELLTDEKVGVISDPSEIQAVGHRLVHGGETFTKTVEITDEVKAKVKELFPLAPLHNPANLIGVEVAEKVFPNAKQVGVFDTAFHQSIPEKAYRYAIPEKFYRELRIRKYGFHGTSHKFVSEKAIEYLGNPDAKIITIHIGNGASMAAVKAGACIDTTMGMGPLSGLIMGTRSGDIDPAIIFYLAQQKGFSVEEISDLLNKESGMKGLTELTDMRDIEKCQREGDPVAILALEMYAYRIKQYIGSYTAAMNGVDAIVFTAGVGENKTTVREMVCEDMDYLGITWDEEKDKNRKGDVHEINVDGAKVKVLIIPTNEELEIAKQSLALIK</sequence>
<evidence type="ECO:0000256" key="2">
    <source>
        <dbReference type="ARBA" id="ARBA00022679"/>
    </source>
</evidence>
<dbReference type="NCBIfam" id="TIGR00016">
    <property type="entry name" value="ackA"/>
    <property type="match status" value="1"/>
</dbReference>
<dbReference type="HAMAP" id="MF_00020">
    <property type="entry name" value="Acetate_kinase"/>
    <property type="match status" value="1"/>
</dbReference>
<name>A0A0D8J7W3_9BACT</name>
<comment type="subunit">
    <text evidence="6">Homodimer.</text>
</comment>
<dbReference type="PRINTS" id="PR00471">
    <property type="entry name" value="ACETATEKNASE"/>
</dbReference>
<evidence type="ECO:0000313" key="9">
    <source>
        <dbReference type="Proteomes" id="UP000032544"/>
    </source>
</evidence>
<keyword evidence="3 6" id="KW-0547">Nucleotide-binding</keyword>
<feature type="binding site" evidence="6">
    <location>
        <begin position="331"/>
        <end position="335"/>
    </location>
    <ligand>
        <name>ATP</name>
        <dbReference type="ChEBI" id="CHEBI:30616"/>
    </ligand>
</feature>
<dbReference type="PANTHER" id="PTHR21060">
    <property type="entry name" value="ACETATE KINASE"/>
    <property type="match status" value="1"/>
</dbReference>
<evidence type="ECO:0000256" key="5">
    <source>
        <dbReference type="ARBA" id="ARBA00022840"/>
    </source>
</evidence>
<feature type="binding site" evidence="6">
    <location>
        <begin position="283"/>
        <end position="285"/>
    </location>
    <ligand>
        <name>ATP</name>
        <dbReference type="ChEBI" id="CHEBI:30616"/>
    </ligand>
</feature>
<dbReference type="UniPathway" id="UPA00340">
    <property type="reaction ID" value="UER00458"/>
</dbReference>
<dbReference type="GO" id="GO:0008776">
    <property type="term" value="F:acetate kinase activity"/>
    <property type="evidence" value="ECO:0007669"/>
    <property type="project" value="UniProtKB-UniRule"/>
</dbReference>
<evidence type="ECO:0000256" key="6">
    <source>
        <dbReference type="HAMAP-Rule" id="MF_00020"/>
    </source>
</evidence>
<comment type="caution">
    <text evidence="8">The sequence shown here is derived from an EMBL/GenBank/DDBJ whole genome shotgun (WGS) entry which is preliminary data.</text>
</comment>
<feature type="binding site" evidence="6">
    <location>
        <begin position="209"/>
        <end position="213"/>
    </location>
    <ligand>
        <name>ATP</name>
        <dbReference type="ChEBI" id="CHEBI:30616"/>
    </ligand>
</feature>
<evidence type="ECO:0000256" key="3">
    <source>
        <dbReference type="ARBA" id="ARBA00022741"/>
    </source>
</evidence>
<organism evidence="8 9">
    <name type="scientific">Draconibacterium sediminis</name>
    <dbReference type="NCBI Taxonomy" id="1544798"/>
    <lineage>
        <taxon>Bacteria</taxon>
        <taxon>Pseudomonadati</taxon>
        <taxon>Bacteroidota</taxon>
        <taxon>Bacteroidia</taxon>
        <taxon>Marinilabiliales</taxon>
        <taxon>Prolixibacteraceae</taxon>
        <taxon>Draconibacterium</taxon>
    </lineage>
</organism>
<dbReference type="Gene3D" id="3.30.420.40">
    <property type="match status" value="2"/>
</dbReference>
<dbReference type="PATRIC" id="fig|1544798.3.peg.3937"/>
<dbReference type="GO" id="GO:0000287">
    <property type="term" value="F:magnesium ion binding"/>
    <property type="evidence" value="ECO:0007669"/>
    <property type="project" value="UniProtKB-UniRule"/>
</dbReference>
<protein>
    <recommendedName>
        <fullName evidence="6">Acetate kinase</fullName>
        <ecNumber evidence="6">2.7.2.1</ecNumber>
    </recommendedName>
    <alternativeName>
        <fullName evidence="6">Acetokinase</fullName>
    </alternativeName>
</protein>
<comment type="similarity">
    <text evidence="1 6 7">Belongs to the acetokinase family.</text>
</comment>
<dbReference type="InterPro" id="IPR023865">
    <property type="entry name" value="Aliphatic_acid_kinase_CS"/>
</dbReference>
<evidence type="ECO:0000256" key="1">
    <source>
        <dbReference type="ARBA" id="ARBA00008748"/>
    </source>
</evidence>
<dbReference type="Pfam" id="PF00871">
    <property type="entry name" value="Acetate_kinase"/>
    <property type="match status" value="1"/>
</dbReference>
<dbReference type="CDD" id="cd24010">
    <property type="entry name" value="ASKHA_NBD_AcK_PK"/>
    <property type="match status" value="1"/>
</dbReference>
<feature type="site" description="Transition state stabilizer" evidence="6">
    <location>
        <position position="242"/>
    </location>
</feature>
<comment type="pathway">
    <text evidence="6">Metabolic intermediate biosynthesis; acetyl-CoA biosynthesis; acetyl-CoA from acetate: step 1/2.</text>
</comment>
<keyword evidence="6" id="KW-0479">Metal-binding</keyword>
<keyword evidence="4 6" id="KW-0418">Kinase</keyword>
<keyword evidence="2 6" id="KW-0808">Transferase</keyword>
<feature type="binding site" evidence="6">
    <location>
        <position position="7"/>
    </location>
    <ligand>
        <name>Mg(2+)</name>
        <dbReference type="ChEBI" id="CHEBI:18420"/>
    </ligand>
</feature>
<accession>A0A0D8J7W3</accession>
<dbReference type="GO" id="GO:0005524">
    <property type="term" value="F:ATP binding"/>
    <property type="evidence" value="ECO:0007669"/>
    <property type="project" value="UniProtKB-KW"/>
</dbReference>
<dbReference type="EC" id="2.7.2.1" evidence="6"/>
<dbReference type="InterPro" id="IPR043129">
    <property type="entry name" value="ATPase_NBD"/>
</dbReference>
<feature type="binding site" evidence="6">
    <location>
        <position position="14"/>
    </location>
    <ligand>
        <name>ATP</name>
        <dbReference type="ChEBI" id="CHEBI:30616"/>
    </ligand>
</feature>
<evidence type="ECO:0000256" key="4">
    <source>
        <dbReference type="ARBA" id="ARBA00022777"/>
    </source>
</evidence>
<dbReference type="GO" id="GO:0006085">
    <property type="term" value="P:acetyl-CoA biosynthetic process"/>
    <property type="evidence" value="ECO:0007669"/>
    <property type="project" value="UniProtKB-UniRule"/>
</dbReference>
<feature type="site" description="Transition state stabilizer" evidence="6">
    <location>
        <position position="183"/>
    </location>
</feature>
<dbReference type="GO" id="GO:0005737">
    <property type="term" value="C:cytoplasm"/>
    <property type="evidence" value="ECO:0007669"/>
    <property type="project" value="UniProtKB-SubCell"/>
</dbReference>
<dbReference type="InterPro" id="IPR000890">
    <property type="entry name" value="Aliphatic_acid_kin_short-chain"/>
</dbReference>
<dbReference type="PIRSF" id="PIRSF000722">
    <property type="entry name" value="Acetate_prop_kin"/>
    <property type="match status" value="1"/>
</dbReference>
<feature type="active site" description="Proton donor/acceptor" evidence="6">
    <location>
        <position position="151"/>
    </location>
</feature>
<feature type="binding site" evidence="6">
    <location>
        <position position="385"/>
    </location>
    <ligand>
        <name>Mg(2+)</name>
        <dbReference type="ChEBI" id="CHEBI:18420"/>
    </ligand>
</feature>
<dbReference type="EMBL" id="JRHC01000005">
    <property type="protein sequence ID" value="KJF42601.1"/>
    <property type="molecule type" value="Genomic_DNA"/>
</dbReference>
<dbReference type="InterPro" id="IPR004372">
    <property type="entry name" value="Ac/propionate_kinase"/>
</dbReference>
<comment type="subcellular location">
    <subcellularLocation>
        <location evidence="6">Cytoplasm</location>
    </subcellularLocation>
</comment>
<dbReference type="SUPFAM" id="SSF53067">
    <property type="entry name" value="Actin-like ATPase domain"/>
    <property type="match status" value="2"/>
</dbReference>
<dbReference type="GO" id="GO:0006083">
    <property type="term" value="P:acetate metabolic process"/>
    <property type="evidence" value="ECO:0007669"/>
    <property type="project" value="TreeGrafter"/>
</dbReference>
<gene>
    <name evidence="6" type="primary">ackA</name>
    <name evidence="8" type="ORF">LH29_18830</name>
</gene>